<evidence type="ECO:0000313" key="4">
    <source>
        <dbReference type="EMBL" id="SVB80478.1"/>
    </source>
</evidence>
<dbReference type="PIRSF" id="PIRSF002191">
    <property type="entry name" value="Ribosomal_L19"/>
    <property type="match status" value="1"/>
</dbReference>
<dbReference type="NCBIfam" id="TIGR01024">
    <property type="entry name" value="rplS_bact"/>
    <property type="match status" value="1"/>
</dbReference>
<dbReference type="SUPFAM" id="SSF50104">
    <property type="entry name" value="Translation proteins SH3-like domain"/>
    <property type="match status" value="1"/>
</dbReference>
<gene>
    <name evidence="4" type="ORF">METZ01_LOCUS233332</name>
</gene>
<dbReference type="GO" id="GO:0006412">
    <property type="term" value="P:translation"/>
    <property type="evidence" value="ECO:0007669"/>
    <property type="project" value="InterPro"/>
</dbReference>
<dbReference type="EMBL" id="UINC01058337">
    <property type="protein sequence ID" value="SVB80478.1"/>
    <property type="molecule type" value="Genomic_DNA"/>
</dbReference>
<dbReference type="PANTHER" id="PTHR15680">
    <property type="entry name" value="RIBOSOMAL PROTEIN L19"/>
    <property type="match status" value="1"/>
</dbReference>
<comment type="similarity">
    <text evidence="1">Belongs to the bacterial ribosomal protein bL19 family.</text>
</comment>
<sequence>MDAHDFVKLDKLSPSKEGFSAGDTVKVSTKIKEGDRERTQVFEGLVIRKRGKGPGATFTVRRISNQIGVERTFLLYSPLVEDINVVRKGRVRRARLNYIRERTGRSAKIKEARNFSA</sequence>
<dbReference type="InterPro" id="IPR001857">
    <property type="entry name" value="Ribosomal_bL19"/>
</dbReference>
<dbReference type="GO" id="GO:0003735">
    <property type="term" value="F:structural constituent of ribosome"/>
    <property type="evidence" value="ECO:0007669"/>
    <property type="project" value="InterPro"/>
</dbReference>
<evidence type="ECO:0000256" key="2">
    <source>
        <dbReference type="ARBA" id="ARBA00022980"/>
    </source>
</evidence>
<accession>A0A382GZJ9</accession>
<dbReference type="AlphaFoldDB" id="A0A382GZJ9"/>
<dbReference type="PANTHER" id="PTHR15680:SF9">
    <property type="entry name" value="LARGE RIBOSOMAL SUBUNIT PROTEIN BL19M"/>
    <property type="match status" value="1"/>
</dbReference>
<dbReference type="PRINTS" id="PR00061">
    <property type="entry name" value="RIBOSOMALL19"/>
</dbReference>
<dbReference type="Gene3D" id="2.30.30.790">
    <property type="match status" value="1"/>
</dbReference>
<dbReference type="GO" id="GO:0022625">
    <property type="term" value="C:cytosolic large ribosomal subunit"/>
    <property type="evidence" value="ECO:0007669"/>
    <property type="project" value="TreeGrafter"/>
</dbReference>
<dbReference type="InterPro" id="IPR038657">
    <property type="entry name" value="Ribosomal_bL19_sf"/>
</dbReference>
<keyword evidence="3" id="KW-0687">Ribonucleoprotein</keyword>
<dbReference type="InterPro" id="IPR008991">
    <property type="entry name" value="Translation_prot_SH3-like_sf"/>
</dbReference>
<dbReference type="HAMAP" id="MF_00402">
    <property type="entry name" value="Ribosomal_bL19"/>
    <property type="match status" value="1"/>
</dbReference>
<organism evidence="4">
    <name type="scientific">marine metagenome</name>
    <dbReference type="NCBI Taxonomy" id="408172"/>
    <lineage>
        <taxon>unclassified sequences</taxon>
        <taxon>metagenomes</taxon>
        <taxon>ecological metagenomes</taxon>
    </lineage>
</organism>
<proteinExistence type="inferred from homology"/>
<name>A0A382GZJ9_9ZZZZ</name>
<dbReference type="Pfam" id="PF01245">
    <property type="entry name" value="Ribosomal_L19"/>
    <property type="match status" value="1"/>
</dbReference>
<keyword evidence="2" id="KW-0689">Ribosomal protein</keyword>
<protein>
    <recommendedName>
        <fullName evidence="5">KOW domain-containing protein</fullName>
    </recommendedName>
</protein>
<evidence type="ECO:0000256" key="1">
    <source>
        <dbReference type="ARBA" id="ARBA00005781"/>
    </source>
</evidence>
<evidence type="ECO:0008006" key="5">
    <source>
        <dbReference type="Google" id="ProtNLM"/>
    </source>
</evidence>
<evidence type="ECO:0000256" key="3">
    <source>
        <dbReference type="ARBA" id="ARBA00023274"/>
    </source>
</evidence>
<reference evidence="4" key="1">
    <citation type="submission" date="2018-05" db="EMBL/GenBank/DDBJ databases">
        <authorList>
            <person name="Lanie J.A."/>
            <person name="Ng W.-L."/>
            <person name="Kazmierczak K.M."/>
            <person name="Andrzejewski T.M."/>
            <person name="Davidsen T.M."/>
            <person name="Wayne K.J."/>
            <person name="Tettelin H."/>
            <person name="Glass J.I."/>
            <person name="Rusch D."/>
            <person name="Podicherti R."/>
            <person name="Tsui H.-C.T."/>
            <person name="Winkler M.E."/>
        </authorList>
    </citation>
    <scope>NUCLEOTIDE SEQUENCE</scope>
</reference>